<dbReference type="EMBL" id="VIKS01000010">
    <property type="protein sequence ID" value="TQV86473.1"/>
    <property type="molecule type" value="Genomic_DNA"/>
</dbReference>
<gene>
    <name evidence="6" type="ORF">FLL46_16285</name>
</gene>
<evidence type="ECO:0000313" key="7">
    <source>
        <dbReference type="Proteomes" id="UP000315439"/>
    </source>
</evidence>
<dbReference type="AlphaFoldDB" id="A0A545UAL6"/>
<feature type="domain" description="DUF4124" evidence="5">
    <location>
        <begin position="18"/>
        <end position="47"/>
    </location>
</feature>
<comment type="caution">
    <text evidence="6">The sequence shown here is derived from an EMBL/GenBank/DDBJ whole genome shotgun (WGS) entry which is preliminary data.</text>
</comment>
<feature type="repeat" description="TPR" evidence="3">
    <location>
        <begin position="307"/>
        <end position="340"/>
    </location>
</feature>
<feature type="repeat" description="TPR" evidence="3">
    <location>
        <begin position="419"/>
        <end position="452"/>
    </location>
</feature>
<dbReference type="Gene3D" id="1.25.40.10">
    <property type="entry name" value="Tetratricopeptide repeat domain"/>
    <property type="match status" value="3"/>
</dbReference>
<dbReference type="RefSeq" id="WP_142932396.1">
    <property type="nucleotide sequence ID" value="NZ_ML660166.1"/>
</dbReference>
<keyword evidence="7" id="KW-1185">Reference proteome</keyword>
<dbReference type="OrthoDB" id="8350575at2"/>
<protein>
    <submittedName>
        <fullName evidence="6">DUF4034 domain-containing protein</fullName>
    </submittedName>
</protein>
<dbReference type="PANTHER" id="PTHR44858">
    <property type="entry name" value="TETRATRICOPEPTIDE REPEAT PROTEIN 6"/>
    <property type="match status" value="1"/>
</dbReference>
<dbReference type="GO" id="GO:0046813">
    <property type="term" value="P:receptor-mediated virion attachment to host cell"/>
    <property type="evidence" value="ECO:0007669"/>
    <property type="project" value="TreeGrafter"/>
</dbReference>
<dbReference type="Pfam" id="PF13181">
    <property type="entry name" value="TPR_8"/>
    <property type="match status" value="1"/>
</dbReference>
<dbReference type="Proteomes" id="UP000315439">
    <property type="component" value="Unassembled WGS sequence"/>
</dbReference>
<reference evidence="6 7" key="1">
    <citation type="submission" date="2019-07" db="EMBL/GenBank/DDBJ databases">
        <title>Draft genome for Aliikangiella sp. M105.</title>
        <authorList>
            <person name="Wang G."/>
        </authorList>
    </citation>
    <scope>NUCLEOTIDE SEQUENCE [LARGE SCALE GENOMIC DNA]</scope>
    <source>
        <strain evidence="6 7">M105</strain>
    </source>
</reference>
<name>A0A545UAL6_9GAMM</name>
<evidence type="ECO:0000256" key="2">
    <source>
        <dbReference type="ARBA" id="ARBA00022803"/>
    </source>
</evidence>
<sequence length="533" mass="62474">MRKLIIAGCVFWGILSEIALAEVYRWVDENGKVHYSDKAPENAAAVKSNLTVNSERRSQIHNNQKKPSLQKANFSVLKIKRLFQRKDFNQINEVLEAYQNQAEVDITTENKLFSAYSAFELNSQTSQDIFSRWLVATPNRYQPYLARAAFYYYQGWKARGSKWAKDTKSSQFRSMNNYFSKAKSDIKKAIKLNPKIVVPYCYLIGMAKAQGSQHSADSALREALKISPATYIVRTHYMDTLLPRWGGSYTKMQAFWESAKPFAIKNKKISLLEGLPIYEAANIQMSKGNHQMAESLYDEALQFGDNERVYYKRGKNFYRMKNFEQALVDFSRAIELNSDEGEYYYWRSKTYHKLNRFGKAVFDIEKASQLAVHDDRVQKYHDWLVSQIQVRGAVTKNEQEIKDEMSTLIQAINQEPNDSRLYFRKAKLLLAQNKKQMAIRDLKKAIKLNPEEIRYYLLMDDILFKKREFNKIIEYWEQYIALKPFDSRAYLERAGTYYHQHDFDAAMKDAQKSADLGNEKAKRFYQKLKQMNK</sequence>
<accession>A0A545UAL6</accession>
<dbReference type="GO" id="GO:0009279">
    <property type="term" value="C:cell outer membrane"/>
    <property type="evidence" value="ECO:0007669"/>
    <property type="project" value="TreeGrafter"/>
</dbReference>
<dbReference type="InterPro" id="IPR011990">
    <property type="entry name" value="TPR-like_helical_dom_sf"/>
</dbReference>
<dbReference type="SMART" id="SM00028">
    <property type="entry name" value="TPR"/>
    <property type="match status" value="5"/>
</dbReference>
<dbReference type="PROSITE" id="PS50005">
    <property type="entry name" value="TPR"/>
    <property type="match status" value="2"/>
</dbReference>
<dbReference type="InterPro" id="IPR025115">
    <property type="entry name" value="DUF4034"/>
</dbReference>
<dbReference type="Pfam" id="PF13432">
    <property type="entry name" value="TPR_16"/>
    <property type="match status" value="1"/>
</dbReference>
<dbReference type="SUPFAM" id="SSF48452">
    <property type="entry name" value="TPR-like"/>
    <property type="match status" value="1"/>
</dbReference>
<proteinExistence type="predicted"/>
<keyword evidence="2 3" id="KW-0802">TPR repeat</keyword>
<dbReference type="SUPFAM" id="SSF48439">
    <property type="entry name" value="Protein prenylyltransferase"/>
    <property type="match status" value="1"/>
</dbReference>
<dbReference type="InterPro" id="IPR019734">
    <property type="entry name" value="TPR_rpt"/>
</dbReference>
<dbReference type="InterPro" id="IPR050498">
    <property type="entry name" value="Ycf3"/>
</dbReference>
<organism evidence="6 7">
    <name type="scientific">Aliikangiella coralliicola</name>
    <dbReference type="NCBI Taxonomy" id="2592383"/>
    <lineage>
        <taxon>Bacteria</taxon>
        <taxon>Pseudomonadati</taxon>
        <taxon>Pseudomonadota</taxon>
        <taxon>Gammaproteobacteria</taxon>
        <taxon>Oceanospirillales</taxon>
        <taxon>Pleioneaceae</taxon>
        <taxon>Aliikangiella</taxon>
    </lineage>
</organism>
<evidence type="ECO:0000256" key="1">
    <source>
        <dbReference type="ARBA" id="ARBA00022737"/>
    </source>
</evidence>
<dbReference type="InterPro" id="IPR025392">
    <property type="entry name" value="DUF4124"/>
</dbReference>
<evidence type="ECO:0000256" key="3">
    <source>
        <dbReference type="PROSITE-ProRule" id="PRU00339"/>
    </source>
</evidence>
<keyword evidence="1" id="KW-0677">Repeat</keyword>
<evidence type="ECO:0000259" key="4">
    <source>
        <dbReference type="Pfam" id="PF13226"/>
    </source>
</evidence>
<feature type="domain" description="DUF4034" evidence="4">
    <location>
        <begin position="220"/>
        <end position="258"/>
    </location>
</feature>
<evidence type="ECO:0000259" key="5">
    <source>
        <dbReference type="Pfam" id="PF13511"/>
    </source>
</evidence>
<dbReference type="PANTHER" id="PTHR44858:SF1">
    <property type="entry name" value="UDP-N-ACETYLGLUCOSAMINE--PEPTIDE N-ACETYLGLUCOSAMINYLTRANSFERASE SPINDLY-RELATED"/>
    <property type="match status" value="1"/>
</dbReference>
<dbReference type="Pfam" id="PF13511">
    <property type="entry name" value="DUF4124"/>
    <property type="match status" value="1"/>
</dbReference>
<evidence type="ECO:0000313" key="6">
    <source>
        <dbReference type="EMBL" id="TQV86473.1"/>
    </source>
</evidence>
<dbReference type="Pfam" id="PF13226">
    <property type="entry name" value="DUF4034"/>
    <property type="match status" value="1"/>
</dbReference>